<proteinExistence type="predicted"/>
<dbReference type="InterPro" id="IPR023393">
    <property type="entry name" value="START-like_dom_sf"/>
</dbReference>
<sequence length="149" mass="16303">MTTSRETVAYSTILDAPVDRVWAIMRDFNDWPRWLSVLESSEIEGGLPGDAVGAIRVLRANGDTPREQLLALDDQHHIIKYALLEAAWPPISDYVATIKLFPVTDGDRTYAEWTATYRVDPSAAAEVADALVGMVYRGGLAGVRALLGS</sequence>
<dbReference type="SUPFAM" id="SSF55961">
    <property type="entry name" value="Bet v1-like"/>
    <property type="match status" value="1"/>
</dbReference>
<dbReference type="EMBL" id="CAFBMX010000003">
    <property type="protein sequence ID" value="CAB4924705.1"/>
    <property type="molecule type" value="Genomic_DNA"/>
</dbReference>
<dbReference type="PANTHER" id="PTHR39332">
    <property type="entry name" value="BLL4707 PROTEIN"/>
    <property type="match status" value="1"/>
</dbReference>
<accession>A0A6J7I1S0</accession>
<dbReference type="CDD" id="cd07821">
    <property type="entry name" value="PYR_PYL_RCAR_like"/>
    <property type="match status" value="1"/>
</dbReference>
<evidence type="ECO:0000313" key="1">
    <source>
        <dbReference type="EMBL" id="CAB4924705.1"/>
    </source>
</evidence>
<dbReference type="Gene3D" id="3.30.530.20">
    <property type="match status" value="1"/>
</dbReference>
<dbReference type="AlphaFoldDB" id="A0A6J7I1S0"/>
<reference evidence="1" key="1">
    <citation type="submission" date="2020-05" db="EMBL/GenBank/DDBJ databases">
        <authorList>
            <person name="Chiriac C."/>
            <person name="Salcher M."/>
            <person name="Ghai R."/>
            <person name="Kavagutti S V."/>
        </authorList>
    </citation>
    <scope>NUCLEOTIDE SEQUENCE</scope>
</reference>
<dbReference type="InterPro" id="IPR019587">
    <property type="entry name" value="Polyketide_cyclase/dehydratase"/>
</dbReference>
<protein>
    <submittedName>
        <fullName evidence="1">Unannotated protein</fullName>
    </submittedName>
</protein>
<organism evidence="1">
    <name type="scientific">freshwater metagenome</name>
    <dbReference type="NCBI Taxonomy" id="449393"/>
    <lineage>
        <taxon>unclassified sequences</taxon>
        <taxon>metagenomes</taxon>
        <taxon>ecological metagenomes</taxon>
    </lineage>
</organism>
<dbReference type="PANTHER" id="PTHR39332:SF7">
    <property type="entry name" value="SRPBCC FAMILY PROTEIN"/>
    <property type="match status" value="1"/>
</dbReference>
<dbReference type="SMR" id="A0A6J7I1S0"/>
<name>A0A6J7I1S0_9ZZZZ</name>
<gene>
    <name evidence="1" type="ORF">UFOPK3674_00773</name>
</gene>
<dbReference type="Pfam" id="PF10604">
    <property type="entry name" value="Polyketide_cyc2"/>
    <property type="match status" value="1"/>
</dbReference>